<keyword evidence="2" id="KW-0812">Transmembrane</keyword>
<dbReference type="NCBIfam" id="TIGR01167">
    <property type="entry name" value="LPXTG_anchor"/>
    <property type="match status" value="1"/>
</dbReference>
<sequence length="412" mass="43587">MASRLRIGAALLGATALLSFSALPANADVIATPDQGDQPKGEFVALKEGPRLPSHKERYIETEIIRLQIQGQKDTKVYAYCVELPTELSNGDHLREVEWGKHPNQKQFNDNAGKILWILTNSFPNLPMKKGVGGADIETKWGKQFSEKETIAATQAAIWHFSDGAELDMNDGRNSQDVKDLYTKFLEQAKDEAQPKPTLEIDPAEKAGKSGEKIGPFKVTTTASEVKLTANLPEGVTITDAAGNPLAVQKKGDKELAVQGTGEKVSEFFVNVPAGAKDGEAAFQLSAEATLQVGRLFVAKDKDSVGDDKVAQSLIVAQPSNAKVEKEGKANWKLEVKPSEPTTPSSSTPPSSATPSSPTPTTSTTPANPAPGGGEDLASTGASILWPLVGGLVLVGAGVGALFVVRRKKAGA</sequence>
<feature type="region of interest" description="Disordered" evidence="1">
    <location>
        <begin position="335"/>
        <end position="379"/>
    </location>
</feature>
<protein>
    <submittedName>
        <fullName evidence="5">Cys-Gln thioester bond-forming surface protein</fullName>
    </submittedName>
</protein>
<dbReference type="Gene3D" id="1.10.150.480">
    <property type="match status" value="1"/>
</dbReference>
<feature type="domain" description="Thioester" evidence="4">
    <location>
        <begin position="78"/>
        <end position="190"/>
    </location>
</feature>
<dbReference type="AlphaFoldDB" id="A0A7C9RQK9"/>
<keyword evidence="2" id="KW-0472">Membrane</keyword>
<dbReference type="Proteomes" id="UP000481360">
    <property type="component" value="Unassembled WGS sequence"/>
</dbReference>
<organism evidence="5 6">
    <name type="scientific">Lentzea alba</name>
    <dbReference type="NCBI Taxonomy" id="2714351"/>
    <lineage>
        <taxon>Bacteria</taxon>
        <taxon>Bacillati</taxon>
        <taxon>Actinomycetota</taxon>
        <taxon>Actinomycetes</taxon>
        <taxon>Pseudonocardiales</taxon>
        <taxon>Pseudonocardiaceae</taxon>
        <taxon>Lentzea</taxon>
    </lineage>
</organism>
<dbReference type="Pfam" id="PF08341">
    <property type="entry name" value="TED"/>
    <property type="match status" value="1"/>
</dbReference>
<evidence type="ECO:0000259" key="4">
    <source>
        <dbReference type="Pfam" id="PF08341"/>
    </source>
</evidence>
<evidence type="ECO:0000256" key="2">
    <source>
        <dbReference type="SAM" id="Phobius"/>
    </source>
</evidence>
<keyword evidence="6" id="KW-1185">Reference proteome</keyword>
<dbReference type="RefSeq" id="WP_166045662.1">
    <property type="nucleotide sequence ID" value="NZ_JAAMPJ010000002.1"/>
</dbReference>
<evidence type="ECO:0000256" key="1">
    <source>
        <dbReference type="SAM" id="MobiDB-lite"/>
    </source>
</evidence>
<evidence type="ECO:0000313" key="5">
    <source>
        <dbReference type="EMBL" id="NGY59703.1"/>
    </source>
</evidence>
<feature type="transmembrane region" description="Helical" evidence="2">
    <location>
        <begin position="384"/>
        <end position="405"/>
    </location>
</feature>
<evidence type="ECO:0000313" key="6">
    <source>
        <dbReference type="Proteomes" id="UP000481360"/>
    </source>
</evidence>
<comment type="caution">
    <text evidence="5">The sequence shown here is derived from an EMBL/GenBank/DDBJ whole genome shotgun (WGS) entry which is preliminary data.</text>
</comment>
<feature type="compositionally biased region" description="Low complexity" evidence="1">
    <location>
        <begin position="339"/>
        <end position="367"/>
    </location>
</feature>
<reference evidence="5 6" key="1">
    <citation type="submission" date="2020-03" db="EMBL/GenBank/DDBJ databases">
        <title>Isolation and identification of active actinomycetes.</title>
        <authorList>
            <person name="Sun X."/>
        </authorList>
    </citation>
    <scope>NUCLEOTIDE SEQUENCE [LARGE SCALE GENOMIC DNA]</scope>
    <source>
        <strain evidence="5 6">NEAU-D13</strain>
    </source>
</reference>
<feature type="chain" id="PRO_5028812728" evidence="3">
    <location>
        <begin position="28"/>
        <end position="412"/>
    </location>
</feature>
<accession>A0A7C9RQK9</accession>
<feature type="signal peptide" evidence="3">
    <location>
        <begin position="1"/>
        <end position="27"/>
    </location>
</feature>
<keyword evidence="3" id="KW-0732">Signal</keyword>
<evidence type="ECO:0000256" key="3">
    <source>
        <dbReference type="SAM" id="SignalP"/>
    </source>
</evidence>
<name>A0A7C9RQK9_9PSEU</name>
<keyword evidence="2" id="KW-1133">Transmembrane helix</keyword>
<dbReference type="InterPro" id="IPR023849">
    <property type="entry name" value="TQXA_dom"/>
</dbReference>
<gene>
    <name evidence="5" type="ORF">G7043_12290</name>
</gene>
<dbReference type="InterPro" id="IPR013552">
    <property type="entry name" value="Thioester_dom"/>
</dbReference>
<dbReference type="NCBIfam" id="TIGR03934">
    <property type="entry name" value="TQXA_dom"/>
    <property type="match status" value="1"/>
</dbReference>
<dbReference type="EMBL" id="JAAMPJ010000002">
    <property type="protein sequence ID" value="NGY59703.1"/>
    <property type="molecule type" value="Genomic_DNA"/>
</dbReference>
<proteinExistence type="predicted"/>